<feature type="domain" description="Serpin" evidence="6">
    <location>
        <begin position="38"/>
        <end position="398"/>
    </location>
</feature>
<dbReference type="GO" id="GO:0004867">
    <property type="term" value="F:serine-type endopeptidase inhibitor activity"/>
    <property type="evidence" value="ECO:0007669"/>
    <property type="project" value="UniProtKB-KW"/>
</dbReference>
<name>A0A6J0BF78_NEOLC</name>
<dbReference type="SMART" id="SM00093">
    <property type="entry name" value="SERPIN"/>
    <property type="match status" value="1"/>
</dbReference>
<dbReference type="PANTHER" id="PTHR11461">
    <property type="entry name" value="SERINE PROTEASE INHIBITOR, SERPIN"/>
    <property type="match status" value="1"/>
</dbReference>
<keyword evidence="3" id="KW-0722">Serine protease inhibitor</keyword>
<dbReference type="OrthoDB" id="671595at2759"/>
<evidence type="ECO:0000256" key="1">
    <source>
        <dbReference type="ARBA" id="ARBA00009500"/>
    </source>
</evidence>
<comment type="similarity">
    <text evidence="1 4">Belongs to the serpin family.</text>
</comment>
<keyword evidence="2" id="KW-0646">Protease inhibitor</keyword>
<dbReference type="Gene3D" id="3.30.497.10">
    <property type="entry name" value="Antithrombin, subunit I, domain 2"/>
    <property type="match status" value="1"/>
</dbReference>
<evidence type="ECO:0000256" key="4">
    <source>
        <dbReference type="RuleBase" id="RU000411"/>
    </source>
</evidence>
<dbReference type="CDD" id="cd19601">
    <property type="entry name" value="serpin42Da-like"/>
    <property type="match status" value="1"/>
</dbReference>
<protein>
    <submittedName>
        <fullName evidence="8">Ovalbumin-related protein X</fullName>
    </submittedName>
</protein>
<sequence>MRKLLLFLVAIFAISAQVTANGDSAALQAMAENVCRFADNFLKVIAADNPGNLISSSLSAQLSLAMAAYGAGGTTATQMRTALFIPDDNELGQSGYQSLIDTLNAVQGVELRLANKLFTSARIPVKADFKAMTDTRFRSANQEVDFDHANAAANTINSWCDEQTMHRIKDLVAPDDMTPDTVLIIVNAIYFKGQWNRKFIPRLTKRRAFHLDAERTKNVSTMYVQHKFVTGDIPEVDARFIEIPYKDNLMSMIIIRPNEINGLKTVVGNLSLVNLTQRLRRNTLRPVELFLPKFKIESTFDLKMTAQKLGISEVFENSANFSGIADVPIKIKKIVQKAFIEVNEEGSEAAVATSINVMFRSARIEPNVVRFEVDRPVMYAIRHTASNAILFSGLLVEP</sequence>
<dbReference type="Proteomes" id="UP000829291">
    <property type="component" value="Chromosome 5"/>
</dbReference>
<accession>A0A6J0BF78</accession>
<dbReference type="Pfam" id="PF00079">
    <property type="entry name" value="Serpin"/>
    <property type="match status" value="1"/>
</dbReference>
<evidence type="ECO:0000313" key="7">
    <source>
        <dbReference type="Proteomes" id="UP000829291"/>
    </source>
</evidence>
<proteinExistence type="inferred from homology"/>
<evidence type="ECO:0000313" key="8">
    <source>
        <dbReference type="RefSeq" id="XP_015512812.1"/>
    </source>
</evidence>
<dbReference type="InterPro" id="IPR042178">
    <property type="entry name" value="Serpin_sf_1"/>
</dbReference>
<evidence type="ECO:0000256" key="3">
    <source>
        <dbReference type="ARBA" id="ARBA00022900"/>
    </source>
</evidence>
<evidence type="ECO:0000256" key="2">
    <source>
        <dbReference type="ARBA" id="ARBA00022690"/>
    </source>
</evidence>
<dbReference type="InterPro" id="IPR000215">
    <property type="entry name" value="Serpin_fam"/>
</dbReference>
<dbReference type="RefSeq" id="XP_015512812.1">
    <property type="nucleotide sequence ID" value="XM_015657326.2"/>
</dbReference>
<gene>
    <name evidence="8" type="primary">LOC107219186</name>
</gene>
<dbReference type="PANTHER" id="PTHR11461:SF211">
    <property type="entry name" value="GH10112P-RELATED"/>
    <property type="match status" value="1"/>
</dbReference>
<evidence type="ECO:0000259" key="6">
    <source>
        <dbReference type="SMART" id="SM00093"/>
    </source>
</evidence>
<dbReference type="InterPro" id="IPR023796">
    <property type="entry name" value="Serpin_dom"/>
</dbReference>
<dbReference type="SUPFAM" id="SSF56574">
    <property type="entry name" value="Serpins"/>
    <property type="match status" value="1"/>
</dbReference>
<keyword evidence="7" id="KW-1185">Reference proteome</keyword>
<dbReference type="InterPro" id="IPR042185">
    <property type="entry name" value="Serpin_sf_2"/>
</dbReference>
<dbReference type="InterPro" id="IPR036186">
    <property type="entry name" value="Serpin_sf"/>
</dbReference>
<dbReference type="AlphaFoldDB" id="A0A6J0BF78"/>
<keyword evidence="5" id="KW-0732">Signal</keyword>
<dbReference type="KEGG" id="nlo:107219186"/>
<feature type="chain" id="PRO_5027050498" evidence="5">
    <location>
        <begin position="21"/>
        <end position="398"/>
    </location>
</feature>
<reference evidence="8" key="1">
    <citation type="submission" date="2025-08" db="UniProtKB">
        <authorList>
            <consortium name="RefSeq"/>
        </authorList>
    </citation>
    <scope>IDENTIFICATION</scope>
    <source>
        <tissue evidence="8">Thorax and Abdomen</tissue>
    </source>
</reference>
<dbReference type="GO" id="GO:0005615">
    <property type="term" value="C:extracellular space"/>
    <property type="evidence" value="ECO:0007669"/>
    <property type="project" value="InterPro"/>
</dbReference>
<organism evidence="8">
    <name type="scientific">Neodiprion lecontei</name>
    <name type="common">Redheaded pine sawfly</name>
    <dbReference type="NCBI Taxonomy" id="441921"/>
    <lineage>
        <taxon>Eukaryota</taxon>
        <taxon>Metazoa</taxon>
        <taxon>Ecdysozoa</taxon>
        <taxon>Arthropoda</taxon>
        <taxon>Hexapoda</taxon>
        <taxon>Insecta</taxon>
        <taxon>Pterygota</taxon>
        <taxon>Neoptera</taxon>
        <taxon>Endopterygota</taxon>
        <taxon>Hymenoptera</taxon>
        <taxon>Tenthredinoidea</taxon>
        <taxon>Diprionidae</taxon>
        <taxon>Diprioninae</taxon>
        <taxon>Neodiprion</taxon>
    </lineage>
</organism>
<feature type="signal peptide" evidence="5">
    <location>
        <begin position="1"/>
        <end position="20"/>
    </location>
</feature>
<dbReference type="InParanoid" id="A0A6J0BF78"/>
<dbReference type="FunCoup" id="A0A6J0BF78">
    <property type="interactions" value="75"/>
</dbReference>
<dbReference type="Gene3D" id="2.30.39.10">
    <property type="entry name" value="Alpha-1-antitrypsin, domain 1"/>
    <property type="match status" value="1"/>
</dbReference>
<evidence type="ECO:0000256" key="5">
    <source>
        <dbReference type="SAM" id="SignalP"/>
    </source>
</evidence>
<dbReference type="GeneID" id="107219186"/>